<evidence type="ECO:0000313" key="2">
    <source>
        <dbReference type="EMBL" id="KEY74415.1"/>
    </source>
</evidence>
<keyword evidence="3" id="KW-1185">Reference proteome</keyword>
<evidence type="ECO:0000256" key="1">
    <source>
        <dbReference type="SAM" id="SignalP"/>
    </source>
</evidence>
<feature type="chain" id="PRO_5001771843" evidence="1">
    <location>
        <begin position="19"/>
        <end position="180"/>
    </location>
</feature>
<keyword evidence="1" id="KW-0732">Signal</keyword>
<gene>
    <name evidence="2" type="ORF">S7711_10847</name>
</gene>
<reference evidence="2 3" key="1">
    <citation type="journal article" date="2014" name="BMC Genomics">
        <title>Comparative genome sequencing reveals chemotype-specific gene clusters in the toxigenic black mold Stachybotrys.</title>
        <authorList>
            <person name="Semeiks J."/>
            <person name="Borek D."/>
            <person name="Otwinowski Z."/>
            <person name="Grishin N.V."/>
        </authorList>
    </citation>
    <scope>NUCLEOTIDE SEQUENCE [LARGE SCALE GENOMIC DNA]</scope>
    <source>
        <strain evidence="3">CBS 109288 / IBT 7711</strain>
    </source>
</reference>
<dbReference type="EMBL" id="KL647570">
    <property type="protein sequence ID" value="KEY74415.1"/>
    <property type="molecule type" value="Genomic_DNA"/>
</dbReference>
<protein>
    <submittedName>
        <fullName evidence="2">Uncharacterized protein</fullName>
    </submittedName>
</protein>
<feature type="signal peptide" evidence="1">
    <location>
        <begin position="1"/>
        <end position="18"/>
    </location>
</feature>
<proteinExistence type="predicted"/>
<accession>A0A084BA36</accession>
<dbReference type="HOGENOM" id="CLU_1497182_0_0_1"/>
<evidence type="ECO:0000313" key="3">
    <source>
        <dbReference type="Proteomes" id="UP000028045"/>
    </source>
</evidence>
<organism evidence="2 3">
    <name type="scientific">Stachybotrys chartarum (strain CBS 109288 / IBT 7711)</name>
    <name type="common">Toxic black mold</name>
    <name type="synonym">Stilbospora chartarum</name>
    <dbReference type="NCBI Taxonomy" id="1280523"/>
    <lineage>
        <taxon>Eukaryota</taxon>
        <taxon>Fungi</taxon>
        <taxon>Dikarya</taxon>
        <taxon>Ascomycota</taxon>
        <taxon>Pezizomycotina</taxon>
        <taxon>Sordariomycetes</taxon>
        <taxon>Hypocreomycetidae</taxon>
        <taxon>Hypocreales</taxon>
        <taxon>Stachybotryaceae</taxon>
        <taxon>Stachybotrys</taxon>
    </lineage>
</organism>
<sequence length="180" mass="19505">MRAIVLLEVVLFITTGWAGGYQGVLERALLYYEYEIGGLNPEAERTVGYSYRGEFNSGTGQCPGGPLSSLDRHSLVPFARDSNGNPLLLADGANGLDPELRTKTAGSGTNSATGEAWDVVDWKRTIDDGVTDTGRSREEVTRDVEAPARDFYTNNNGAMNHKPVIDAARRAAQRMNHCGP</sequence>
<dbReference type="AlphaFoldDB" id="A0A084BA36"/>
<dbReference type="Proteomes" id="UP000028045">
    <property type="component" value="Unassembled WGS sequence"/>
</dbReference>
<dbReference type="OrthoDB" id="3467882at2759"/>
<name>A0A084BA36_STACB</name>